<gene>
    <name evidence="2" type="ORF">AMATHDRAFT_9577</name>
</gene>
<dbReference type="Proteomes" id="UP000242287">
    <property type="component" value="Unassembled WGS sequence"/>
</dbReference>
<accession>A0A2A9NAJ7</accession>
<evidence type="ECO:0000256" key="1">
    <source>
        <dbReference type="SAM" id="MobiDB-lite"/>
    </source>
</evidence>
<evidence type="ECO:0000313" key="3">
    <source>
        <dbReference type="Proteomes" id="UP000242287"/>
    </source>
</evidence>
<evidence type="ECO:0000313" key="2">
    <source>
        <dbReference type="EMBL" id="PFH45281.1"/>
    </source>
</evidence>
<sequence length="211" mass="23435">ASVVQEDSAVESSSGGQTQRWPYRPSNWLQQRQQNAFDSDNAGVDNSNGGRSTAGTGTWLPWYILSLPIRGLRLRQRQQQQQQSPSALPPGPTQPGVPLTTLSSPSSVPSHVPIPMPAQGDHRQLSHQQQLQQQQQQPPLQEGIMMKMKTKMHDPTPPMTQSQVQVVVTILMPSRQYPTSEKHDKGEKMIIPEMQLGVVRLPVLWNTGELA</sequence>
<name>A0A2A9NAJ7_9AGAR</name>
<feature type="non-terminal residue" evidence="2">
    <location>
        <position position="1"/>
    </location>
</feature>
<dbReference type="EMBL" id="KZ302453">
    <property type="protein sequence ID" value="PFH45281.1"/>
    <property type="molecule type" value="Genomic_DNA"/>
</dbReference>
<reference evidence="2 3" key="1">
    <citation type="submission" date="2014-02" db="EMBL/GenBank/DDBJ databases">
        <title>Transposable element dynamics among asymbiotic and ectomycorrhizal Amanita fungi.</title>
        <authorList>
            <consortium name="DOE Joint Genome Institute"/>
            <person name="Hess J."/>
            <person name="Skrede I."/>
            <person name="Wolfe B."/>
            <person name="LaButti K."/>
            <person name="Ohm R.A."/>
            <person name="Grigoriev I.V."/>
            <person name="Pringle A."/>
        </authorList>
    </citation>
    <scope>NUCLEOTIDE SEQUENCE [LARGE SCALE GENOMIC DNA]</scope>
    <source>
        <strain evidence="2 3">SKay4041</strain>
    </source>
</reference>
<dbReference type="AlphaFoldDB" id="A0A2A9NAJ7"/>
<feature type="compositionally biased region" description="Polar residues" evidence="1">
    <location>
        <begin position="10"/>
        <end position="20"/>
    </location>
</feature>
<proteinExistence type="predicted"/>
<feature type="region of interest" description="Disordered" evidence="1">
    <location>
        <begin position="1"/>
        <end position="57"/>
    </location>
</feature>
<feature type="compositionally biased region" description="Low complexity" evidence="1">
    <location>
        <begin position="96"/>
        <end position="113"/>
    </location>
</feature>
<organism evidence="2 3">
    <name type="scientific">Amanita thiersii Skay4041</name>
    <dbReference type="NCBI Taxonomy" id="703135"/>
    <lineage>
        <taxon>Eukaryota</taxon>
        <taxon>Fungi</taxon>
        <taxon>Dikarya</taxon>
        <taxon>Basidiomycota</taxon>
        <taxon>Agaricomycotina</taxon>
        <taxon>Agaricomycetes</taxon>
        <taxon>Agaricomycetidae</taxon>
        <taxon>Agaricales</taxon>
        <taxon>Pluteineae</taxon>
        <taxon>Amanitaceae</taxon>
        <taxon>Amanita</taxon>
    </lineage>
</organism>
<feature type="compositionally biased region" description="Low complexity" evidence="1">
    <location>
        <begin position="128"/>
        <end position="138"/>
    </location>
</feature>
<keyword evidence="3" id="KW-1185">Reference proteome</keyword>
<protein>
    <submittedName>
        <fullName evidence="2">Uncharacterized protein</fullName>
    </submittedName>
</protein>
<feature type="region of interest" description="Disordered" evidence="1">
    <location>
        <begin position="74"/>
        <end position="138"/>
    </location>
</feature>
<feature type="compositionally biased region" description="Polar residues" evidence="1">
    <location>
        <begin position="27"/>
        <end position="56"/>
    </location>
</feature>